<dbReference type="Proteomes" id="UP000433181">
    <property type="component" value="Unassembled WGS sequence"/>
</dbReference>
<gene>
    <name evidence="2" type="ORF">FYJ84_07045</name>
</gene>
<dbReference type="GO" id="GO:0046872">
    <property type="term" value="F:metal ion binding"/>
    <property type="evidence" value="ECO:0007669"/>
    <property type="project" value="InterPro"/>
</dbReference>
<dbReference type="EMBL" id="VUNR01000011">
    <property type="protein sequence ID" value="MSU08737.1"/>
    <property type="molecule type" value="Genomic_DNA"/>
</dbReference>
<evidence type="ECO:0000313" key="3">
    <source>
        <dbReference type="Proteomes" id="UP000433181"/>
    </source>
</evidence>
<dbReference type="GO" id="GO:0004222">
    <property type="term" value="F:metalloendopeptidase activity"/>
    <property type="evidence" value="ECO:0007669"/>
    <property type="project" value="TreeGrafter"/>
</dbReference>
<dbReference type="InterPro" id="IPR007863">
    <property type="entry name" value="Peptidase_M16_C"/>
</dbReference>
<dbReference type="Pfam" id="PF08367">
    <property type="entry name" value="M16C_assoc"/>
    <property type="match status" value="1"/>
</dbReference>
<dbReference type="InterPro" id="IPR055130">
    <property type="entry name" value="PreP_C"/>
</dbReference>
<dbReference type="GO" id="GO:0016485">
    <property type="term" value="P:protein processing"/>
    <property type="evidence" value="ECO:0007669"/>
    <property type="project" value="TreeGrafter"/>
</dbReference>
<accession>A0A6I2UDE7</accession>
<evidence type="ECO:0000259" key="1">
    <source>
        <dbReference type="SMART" id="SM01264"/>
    </source>
</evidence>
<dbReference type="GeneID" id="96778671"/>
<proteinExistence type="predicted"/>
<protein>
    <submittedName>
        <fullName evidence="2">Insulinase family protein</fullName>
    </submittedName>
</protein>
<feature type="domain" description="Peptidase M16C associated" evidence="1">
    <location>
        <begin position="462"/>
        <end position="711"/>
    </location>
</feature>
<dbReference type="AlphaFoldDB" id="A0A6I2UDE7"/>
<dbReference type="Pfam" id="PF22516">
    <property type="entry name" value="PreP_C"/>
    <property type="match status" value="1"/>
</dbReference>
<dbReference type="RefSeq" id="WP_154406899.1">
    <property type="nucleotide sequence ID" value="NZ_VUNR01000011.1"/>
</dbReference>
<dbReference type="FunFam" id="3.30.830.10:FF:000034">
    <property type="entry name" value="presequence protease 1, chloroplastic/mitochondrial"/>
    <property type="match status" value="1"/>
</dbReference>
<dbReference type="Gene3D" id="3.30.830.10">
    <property type="entry name" value="Metalloenzyme, LuxS/M16 peptidase-like"/>
    <property type="match status" value="4"/>
</dbReference>
<comment type="caution">
    <text evidence="2">The sequence shown here is derived from an EMBL/GenBank/DDBJ whole genome shotgun (WGS) entry which is preliminary data.</text>
</comment>
<dbReference type="SUPFAM" id="SSF63411">
    <property type="entry name" value="LuxS/MPP-like metallohydrolase"/>
    <property type="match status" value="4"/>
</dbReference>
<dbReference type="InterPro" id="IPR011249">
    <property type="entry name" value="Metalloenz_LuxS/M16"/>
</dbReference>
<dbReference type="Pfam" id="PF05193">
    <property type="entry name" value="Peptidase_M16_C"/>
    <property type="match status" value="1"/>
</dbReference>
<sequence>MQVNDIIHGFRLLRQEQVKEAASEAFEFQHVKSGARLLYLKNTDDNKVFSISFRTPPTDDTGVPHIIEHSTLCGSRKFPLKEPFVELVKGSLNTFLNAMTYPDKTMYPVASCNDKDFHNLMDVYLDAVFYPSIYDNEEILMQEGWHYEIESPEEPLKYSGVVYNEMKGALSSPEDLLENQVMREMFPDNTYSCESGGNPKAIPNLTYQQFIDFHKKYYSPANSYIYLYGDMDIEEQLAFIDSEYLSNFDIVEVDSAIPLQAAFNEVKQVEDSYPIGEDEPEDSRTFLSYNLVMAQAGEHELINAIGLLEQALLKTPAAPLRKALIDAGLGMDVSSHFETNVLQPYLSITVNGAEADKAGKFRQVLHDTLAELVENGIDRTILEAALNLMEFQLREADFGSYPKGLIYNIMLMTNWLYDKDPLEKLRYEADLQDLRSKLATDYYEQLLKKYFLENNFAVSVVMKPDKTLADRQEAALAEELAAKKAAMSEAEIQAVIENTARLKLRQQTPDSPEALATIPLLKIEDINPEPKHIPLEERQIEGVKVLYTPAETNGIVYLNLYFRADVIPQELVPYAYLFSDIIGLVDTESSTYEDMTNRVNMHTGGITFSLENLTLEGVADSLQPIFRVSAKAFMRKLPELAEIIGELLNETKFDDKKRILELMQQNRSEFELEMLQSPVQVALARLNSFISKAGAYNEQGELSSYPLLKKLTDEFDANADEFCGKLAQVMSLLFSTKRLTIGVTIEESNYAAFADGMKPLLLKLQENTEADRAEAVAYNFQPAPQQEGLLSSSQVQYVAKGANLYRLGYELTGAYRVLEMLLKYEYFWIKIRVQGGAYGAMTRFNSDGDMMFVSYRDPNLAETVAVFDGTAEFLRNFEASDREMVKYIIGAISGIDTPLTPRLLGATAQRMYFRGITYESRQKRRTELLKTTVEDIRALAPAIAACMAENNLCVFGNGTVIKENEGLFGRLTNVLE</sequence>
<dbReference type="InterPro" id="IPR013578">
    <property type="entry name" value="Peptidase_M16C_assoc"/>
</dbReference>
<evidence type="ECO:0000313" key="2">
    <source>
        <dbReference type="EMBL" id="MSU08737.1"/>
    </source>
</evidence>
<organism evidence="2 3">
    <name type="scientific">Anaerovibrio slackiae</name>
    <dbReference type="NCBI Taxonomy" id="2652309"/>
    <lineage>
        <taxon>Bacteria</taxon>
        <taxon>Bacillati</taxon>
        <taxon>Bacillota</taxon>
        <taxon>Negativicutes</taxon>
        <taxon>Selenomonadales</taxon>
        <taxon>Selenomonadaceae</taxon>
        <taxon>Anaerovibrio</taxon>
    </lineage>
</organism>
<reference evidence="2 3" key="1">
    <citation type="submission" date="2019-08" db="EMBL/GenBank/DDBJ databases">
        <title>In-depth cultivation of the pig gut microbiome towards novel bacterial diversity and tailored functional studies.</title>
        <authorList>
            <person name="Wylensek D."/>
            <person name="Hitch T.C.A."/>
            <person name="Clavel T."/>
        </authorList>
    </citation>
    <scope>NUCLEOTIDE SEQUENCE [LARGE SCALE GENOMIC DNA]</scope>
    <source>
        <strain evidence="2 3">WCA-693-APC-5D-A</strain>
    </source>
</reference>
<dbReference type="PANTHER" id="PTHR43016">
    <property type="entry name" value="PRESEQUENCE PROTEASE"/>
    <property type="match status" value="1"/>
</dbReference>
<keyword evidence="3" id="KW-1185">Reference proteome</keyword>
<dbReference type="PANTHER" id="PTHR43016:SF13">
    <property type="entry name" value="PRESEQUENCE PROTEASE, MITOCHONDRIAL"/>
    <property type="match status" value="1"/>
</dbReference>
<name>A0A6I2UDE7_9FIRM</name>
<dbReference type="SMART" id="SM01264">
    <property type="entry name" value="M16C_associated"/>
    <property type="match status" value="1"/>
</dbReference>